<protein>
    <recommendedName>
        <fullName evidence="4">F-box domain-containing protein</fullName>
    </recommendedName>
</protein>
<reference evidence="2" key="1">
    <citation type="submission" date="2020-11" db="EMBL/GenBank/DDBJ databases">
        <authorList>
            <consortium name="DOE Joint Genome Institute"/>
            <person name="Ahrendt S."/>
            <person name="Riley R."/>
            <person name="Andreopoulos W."/>
            <person name="Labutti K."/>
            <person name="Pangilinan J."/>
            <person name="Ruiz-Duenas F.J."/>
            <person name="Barrasa J.M."/>
            <person name="Sanchez-Garcia M."/>
            <person name="Camarero S."/>
            <person name="Miyauchi S."/>
            <person name="Serrano A."/>
            <person name="Linde D."/>
            <person name="Babiker R."/>
            <person name="Drula E."/>
            <person name="Ayuso-Fernandez I."/>
            <person name="Pacheco R."/>
            <person name="Padilla G."/>
            <person name="Ferreira P."/>
            <person name="Barriuso J."/>
            <person name="Kellner H."/>
            <person name="Castanera R."/>
            <person name="Alfaro M."/>
            <person name="Ramirez L."/>
            <person name="Pisabarro A.G."/>
            <person name="Kuo A."/>
            <person name="Tritt A."/>
            <person name="Lipzen A."/>
            <person name="He G."/>
            <person name="Yan M."/>
            <person name="Ng V."/>
            <person name="Cullen D."/>
            <person name="Martin F."/>
            <person name="Rosso M.-N."/>
            <person name="Henrissat B."/>
            <person name="Hibbett D."/>
            <person name="Martinez A.T."/>
            <person name="Grigoriev I.V."/>
        </authorList>
    </citation>
    <scope>NUCLEOTIDE SEQUENCE</scope>
    <source>
        <strain evidence="2">AH 40177</strain>
    </source>
</reference>
<dbReference type="AlphaFoldDB" id="A0A9P5PHV9"/>
<evidence type="ECO:0000313" key="2">
    <source>
        <dbReference type="EMBL" id="KAF9063673.1"/>
    </source>
</evidence>
<organism evidence="2 3">
    <name type="scientific">Rhodocollybia butyracea</name>
    <dbReference type="NCBI Taxonomy" id="206335"/>
    <lineage>
        <taxon>Eukaryota</taxon>
        <taxon>Fungi</taxon>
        <taxon>Dikarya</taxon>
        <taxon>Basidiomycota</taxon>
        <taxon>Agaricomycotina</taxon>
        <taxon>Agaricomycetes</taxon>
        <taxon>Agaricomycetidae</taxon>
        <taxon>Agaricales</taxon>
        <taxon>Marasmiineae</taxon>
        <taxon>Omphalotaceae</taxon>
        <taxon>Rhodocollybia</taxon>
    </lineage>
</organism>
<keyword evidence="3" id="KW-1185">Reference proteome</keyword>
<feature type="compositionally biased region" description="Basic and acidic residues" evidence="1">
    <location>
        <begin position="524"/>
        <end position="546"/>
    </location>
</feature>
<comment type="caution">
    <text evidence="2">The sequence shown here is derived from an EMBL/GenBank/DDBJ whole genome shotgun (WGS) entry which is preliminary data.</text>
</comment>
<evidence type="ECO:0000256" key="1">
    <source>
        <dbReference type="SAM" id="MobiDB-lite"/>
    </source>
</evidence>
<accession>A0A9P5PHV9</accession>
<dbReference type="OrthoDB" id="3256662at2759"/>
<evidence type="ECO:0000313" key="3">
    <source>
        <dbReference type="Proteomes" id="UP000772434"/>
    </source>
</evidence>
<evidence type="ECO:0008006" key="4">
    <source>
        <dbReference type="Google" id="ProtNLM"/>
    </source>
</evidence>
<dbReference type="Proteomes" id="UP000772434">
    <property type="component" value="Unassembled WGS sequence"/>
</dbReference>
<sequence>MSTSKELESADVVVENSWSAPKRHSATTGERLSQIPAEIYLEFISYIKPIKDEEASIFSFSVKQKFFKQRRNDLRSLSRACRFLHTAIASIMFDSIEFRFNPHGEGPVPDPFISALNQEGRTAHALGLHVKSLTIGARRVGSYPLVFSKLRHLETVKFAAAPPFPLLLDLSPNLTCLYIYSLESTPVDTVDMIRKAALRFRLKKFQLFYTGRNLNPSVIEAFALLTRDVTVLATNAWSLVEKIISSGIIPPLEVLDLGTVPTEKLGLFCDFLHRLSALRTLVLRDVDDSKTVPRFPLSCLKNLQHLALPSLVHWIHNPSKLSSLVILLHSLHCSTLIPDYWLSLSRYQSLSELALPYEIAVQIDSDSHSGTSMKLKKLSIVFSVWPNDLTFDNYLEPLCPIWASSSIKELHWQNYRDDLTTLDESVVTHFTTKQRFPELDLLSFDGYFAFRKNAQGIWRRPDENVLEYQYNSVETGDQNLRNFSNFGEDLSDLSPEVPDSQVKQALCEIQHSVIPYPDLAAVRQRGDHSRTRARGEVEVEDKDGKRLYAQRPQANNK</sequence>
<gene>
    <name evidence="2" type="ORF">BDP27DRAFT_1426682</name>
</gene>
<dbReference type="Gene3D" id="3.80.10.10">
    <property type="entry name" value="Ribonuclease Inhibitor"/>
    <property type="match status" value="1"/>
</dbReference>
<dbReference type="InterPro" id="IPR032675">
    <property type="entry name" value="LRR_dom_sf"/>
</dbReference>
<feature type="region of interest" description="Disordered" evidence="1">
    <location>
        <begin position="522"/>
        <end position="557"/>
    </location>
</feature>
<proteinExistence type="predicted"/>
<name>A0A9P5PHV9_9AGAR</name>
<dbReference type="EMBL" id="JADNRY010000141">
    <property type="protein sequence ID" value="KAF9063673.1"/>
    <property type="molecule type" value="Genomic_DNA"/>
</dbReference>